<evidence type="ECO:0000256" key="10">
    <source>
        <dbReference type="ARBA" id="ARBA00022989"/>
    </source>
</evidence>
<feature type="transmembrane region" description="Helical" evidence="15">
    <location>
        <begin position="12"/>
        <end position="34"/>
    </location>
</feature>
<evidence type="ECO:0000256" key="9">
    <source>
        <dbReference type="ARBA" id="ARBA00022692"/>
    </source>
</evidence>
<evidence type="ECO:0000256" key="12">
    <source>
        <dbReference type="ARBA" id="ARBA00031017"/>
    </source>
</evidence>
<evidence type="ECO:0000256" key="11">
    <source>
        <dbReference type="ARBA" id="ARBA00023136"/>
    </source>
</evidence>
<comment type="similarity">
    <text evidence="4">Belongs to the glycosyltransferase 2 family.</text>
</comment>
<dbReference type="EMBL" id="LMYN01000104">
    <property type="protein sequence ID" value="KSA00081.1"/>
    <property type="molecule type" value="Genomic_DNA"/>
</dbReference>
<dbReference type="GO" id="GO:0016020">
    <property type="term" value="C:membrane"/>
    <property type="evidence" value="ECO:0007669"/>
    <property type="project" value="UniProtKB-SubCell"/>
</dbReference>
<dbReference type="Pfam" id="PF13506">
    <property type="entry name" value="Glyco_transf_21"/>
    <property type="match status" value="1"/>
</dbReference>
<dbReference type="RefSeq" id="XP_015466183.1">
    <property type="nucleotide sequence ID" value="XM_015612992.1"/>
</dbReference>
<dbReference type="CDD" id="cd02520">
    <property type="entry name" value="Glucosylceramide_synthase"/>
    <property type="match status" value="1"/>
</dbReference>
<evidence type="ECO:0000313" key="17">
    <source>
        <dbReference type="Proteomes" id="UP000054251"/>
    </source>
</evidence>
<evidence type="ECO:0000256" key="5">
    <source>
        <dbReference type="ARBA" id="ARBA00012699"/>
    </source>
</evidence>
<keyword evidence="17" id="KW-1185">Reference proteome</keyword>
<evidence type="ECO:0000256" key="14">
    <source>
        <dbReference type="ARBA" id="ARBA00032575"/>
    </source>
</evidence>
<dbReference type="GeneID" id="26841172"/>
<evidence type="ECO:0000256" key="2">
    <source>
        <dbReference type="ARBA" id="ARBA00004760"/>
    </source>
</evidence>
<evidence type="ECO:0000256" key="13">
    <source>
        <dbReference type="ARBA" id="ARBA00031543"/>
    </source>
</evidence>
<keyword evidence="11 15" id="KW-0472">Membrane</keyword>
<name>A0A0V1PV14_9ASCO</name>
<gene>
    <name evidence="16" type="ORF">AC631_04163</name>
</gene>
<dbReference type="PANTHER" id="PTHR12726:SF0">
    <property type="entry name" value="CERAMIDE GLUCOSYLTRANSFERASE"/>
    <property type="match status" value="1"/>
</dbReference>
<accession>A0A0V1PV14</accession>
<dbReference type="EC" id="2.4.1.80" evidence="5"/>
<dbReference type="UniPathway" id="UPA00222"/>
<dbReference type="AlphaFoldDB" id="A0A0V1PV14"/>
<comment type="pathway">
    <text evidence="3">Sphingolipid metabolism.</text>
</comment>
<keyword evidence="9 15" id="KW-0812">Transmembrane</keyword>
<protein>
    <recommendedName>
        <fullName evidence="6">Ceramide glucosyltransferase</fullName>
        <ecNumber evidence="5">2.4.1.80</ecNumber>
    </recommendedName>
    <alternativeName>
        <fullName evidence="13">Glucosylceramide synthase</fullName>
    </alternativeName>
    <alternativeName>
        <fullName evidence="14">UDP-glucose ceramide glucosyltransferase</fullName>
    </alternativeName>
    <alternativeName>
        <fullName evidence="12">UDP-glucose:N-acylsphingosine D-glucosyltransferase</fullName>
    </alternativeName>
</protein>
<evidence type="ECO:0000256" key="4">
    <source>
        <dbReference type="ARBA" id="ARBA00006739"/>
    </source>
</evidence>
<evidence type="ECO:0000256" key="15">
    <source>
        <dbReference type="SAM" id="Phobius"/>
    </source>
</evidence>
<keyword evidence="8" id="KW-0808">Transferase</keyword>
<dbReference type="Proteomes" id="UP000054251">
    <property type="component" value="Unassembled WGS sequence"/>
</dbReference>
<sequence>MSVDIEALSTSRLITGVVFLVWYIIILVVAYRGYFEIRSKFTRTSETKVSDDTLEAVSIIRPIKGIDPELSSCLESSFQQNYPREKLQILFCVDNPSDESIPIIQKLIDKYPDVNATILVSQGYNFDTRRSIEHFGPNPKVNNLSKGFLNADHDILWIMDSNVWASPNILRNSITALNEDTNNGRPNTSDRKIKLVHHVPLALSINPSTDTDSDLEYTLSPVNSTGQYKKRFLKKLGAKLDEMFMLTSHLKFYVSLNNLAVAPCVNGKSNIYRKSDLDLAVAKIPSLNSAFFSSNSVVSDAKYYTSLGPGNSLKLFSRYIGEDNMIAICLWENLFSRTGLTGDFVIQPLSGTDNTVNDYITRRVRWLRVRKYMVLMATLIEPSTESIVCGLFGTYAISTLLWHTWFNWKFFIFHLSIWVLTDYTQYYTFIKNISEANYDSNWLQRSKLPPLTRPFRKWLYIWVMREVLALPIWIMAMCGHEIDWRGRPFKIKKDLTAEEL</sequence>
<dbReference type="GO" id="GO:0008120">
    <property type="term" value="F:ceramide glucosyltransferase activity"/>
    <property type="evidence" value="ECO:0007669"/>
    <property type="project" value="UniProtKB-EC"/>
</dbReference>
<comment type="caution">
    <text evidence="16">The sequence shown here is derived from an EMBL/GenBank/DDBJ whole genome shotgun (WGS) entry which is preliminary data.</text>
</comment>
<dbReference type="PANTHER" id="PTHR12726">
    <property type="entry name" value="CERAMIDE GLUCOSYLTRANSFERASE"/>
    <property type="match status" value="1"/>
</dbReference>
<comment type="subcellular location">
    <subcellularLocation>
        <location evidence="1">Membrane</location>
        <topology evidence="1">Multi-pass membrane protein</topology>
    </subcellularLocation>
</comment>
<keyword evidence="10 15" id="KW-1133">Transmembrane helix</keyword>
<dbReference type="OrthoDB" id="1483400at2759"/>
<comment type="pathway">
    <text evidence="2">Lipid metabolism; sphingolipid metabolism.</text>
</comment>
<dbReference type="SUPFAM" id="SSF53448">
    <property type="entry name" value="Nucleotide-diphospho-sugar transferases"/>
    <property type="match status" value="1"/>
</dbReference>
<keyword evidence="7" id="KW-0328">Glycosyltransferase</keyword>
<evidence type="ECO:0000256" key="6">
    <source>
        <dbReference type="ARBA" id="ARBA00019988"/>
    </source>
</evidence>
<evidence type="ECO:0000256" key="7">
    <source>
        <dbReference type="ARBA" id="ARBA00022676"/>
    </source>
</evidence>
<dbReference type="GO" id="GO:0006679">
    <property type="term" value="P:glucosylceramide biosynthetic process"/>
    <property type="evidence" value="ECO:0007669"/>
    <property type="project" value="TreeGrafter"/>
</dbReference>
<organism evidence="16 17">
    <name type="scientific">Debaryomyces fabryi</name>
    <dbReference type="NCBI Taxonomy" id="58627"/>
    <lineage>
        <taxon>Eukaryota</taxon>
        <taxon>Fungi</taxon>
        <taxon>Dikarya</taxon>
        <taxon>Ascomycota</taxon>
        <taxon>Saccharomycotina</taxon>
        <taxon>Pichiomycetes</taxon>
        <taxon>Debaryomycetaceae</taxon>
        <taxon>Debaryomyces</taxon>
    </lineage>
</organism>
<reference evidence="16 17" key="1">
    <citation type="submission" date="2015-11" db="EMBL/GenBank/DDBJ databases">
        <title>The genome of Debaryomyces fabryi.</title>
        <authorList>
            <person name="Tafer H."/>
            <person name="Lopandic K."/>
        </authorList>
    </citation>
    <scope>NUCLEOTIDE SEQUENCE [LARGE SCALE GENOMIC DNA]</scope>
    <source>
        <strain evidence="16 17">CBS 789</strain>
    </source>
</reference>
<dbReference type="Gene3D" id="3.90.550.10">
    <property type="entry name" value="Spore Coat Polysaccharide Biosynthesis Protein SpsA, Chain A"/>
    <property type="match status" value="1"/>
</dbReference>
<dbReference type="InterPro" id="IPR029044">
    <property type="entry name" value="Nucleotide-diphossugar_trans"/>
</dbReference>
<evidence type="ECO:0000256" key="1">
    <source>
        <dbReference type="ARBA" id="ARBA00004141"/>
    </source>
</evidence>
<evidence type="ECO:0000313" key="16">
    <source>
        <dbReference type="EMBL" id="KSA00081.1"/>
    </source>
</evidence>
<evidence type="ECO:0000256" key="3">
    <source>
        <dbReference type="ARBA" id="ARBA00004991"/>
    </source>
</evidence>
<evidence type="ECO:0000256" key="8">
    <source>
        <dbReference type="ARBA" id="ARBA00022679"/>
    </source>
</evidence>
<dbReference type="InterPro" id="IPR025993">
    <property type="entry name" value="Ceramide_glucosylTrfase"/>
</dbReference>
<proteinExistence type="inferred from homology"/>